<dbReference type="GO" id="GO:0046872">
    <property type="term" value="F:metal ion binding"/>
    <property type="evidence" value="ECO:0007669"/>
    <property type="project" value="UniProtKB-KW"/>
</dbReference>
<keyword evidence="9 13" id="KW-0472">Membrane</keyword>
<dbReference type="OrthoDB" id="6339427at2759"/>
<evidence type="ECO:0000259" key="14">
    <source>
        <dbReference type="PROSITE" id="PS50850"/>
    </source>
</evidence>
<feature type="transmembrane region" description="Helical" evidence="13">
    <location>
        <begin position="45"/>
        <end position="68"/>
    </location>
</feature>
<feature type="transmembrane region" description="Helical" evidence="13">
    <location>
        <begin position="202"/>
        <end position="224"/>
    </location>
</feature>
<sequence length="856" mass="93045">MDSEHSSLKLPPDDEKPDVDHKENMISDGEILDDSIETTNPGKGVWLIASTVSMGGFLFGYDTGVISAVLVNIGTDLGQTLSSSEQELVTSITSGGALIGAVLAGLSSDRYGRRIGIYIGCVLFFVGTLIQALSWSLAQMTVGRLVVGFGVGSAAMIIPLYIGELAPARYRGRLIVFDNLCVAFGQLVSYAIGAAFTDVSHGWRYMVGLGAIPAIVLGFMMPLCPESPRQLISHSHDDKANKVLRRIFPNATDEQIVAKIRLIKHSIEDTAVSVSDRSLWWQTKQLFTVPANLRALATACAVMAISQLGGFNTLMYYSGTLFSMVGFDKPTAVSIVVGATNFVFGFVNFAIIDRYGRRVVLLVTMMGMCLAMAVTAIAFHWIPVSHDLTEVETTGMTWAGGLLLAAIILYVAFYAAGVAPISWVGTEFLPLEVRALGTMLNTVTCWACNIIISSTFLSMMKGMTPSGTFGFYAGICFIGWVFVVFFYAEVHNMPLESVREIYEHGFGVKESKIASLAVQRASVVTKTVLAEVDKGSTNKDDDSPVTIADFASQAILISAIRHNFPDDKFLGEESASALRGNPALAERVWKLITSTKLNHDESEMLVAAPTSIDEMLDFIDIGGDQNESASGRIWFLDPIDGTATFIRGQQYAVSVSLVVDGEQKVGVVGYPNLQFQSTYVEEALVDKDGYGLMLSAVKGYGAYKRQMTKASLQPPQKILKARKDLDIEDISFTESLESPWISVKKHSAVREKLGTRKQLANLWSMQVKYAALTIGAADAMIRIPRDKEYRPYAWDHAGGMLIFEESGGKITDLSGKPFNYGKGRKLSDNLGLVATSPEIHSQIRAVANQVFVDDSI</sequence>
<feature type="binding site" evidence="11">
    <location>
        <position position="795"/>
    </location>
    <ligand>
        <name>Mg(2+)</name>
        <dbReference type="ChEBI" id="CHEBI:18420"/>
        <label>1</label>
        <note>catalytic</note>
    </ligand>
</feature>
<dbReference type="PANTHER" id="PTHR48020:SF22">
    <property type="entry name" value="MAJOR FACILITATOR SUPERFAMILY (MFS) PROFILE DOMAIN-CONTAINING PROTEIN-RELATED"/>
    <property type="match status" value="1"/>
</dbReference>
<dbReference type="InterPro" id="IPR003663">
    <property type="entry name" value="Sugar/inositol_transpt"/>
</dbReference>
<evidence type="ECO:0000256" key="6">
    <source>
        <dbReference type="ARBA" id="ARBA00022723"/>
    </source>
</evidence>
<feature type="binding site" evidence="11">
    <location>
        <position position="572"/>
    </location>
    <ligand>
        <name>Mg(2+)</name>
        <dbReference type="ChEBI" id="CHEBI:18420"/>
        <label>1</label>
        <note>catalytic</note>
    </ligand>
</feature>
<evidence type="ECO:0000256" key="5">
    <source>
        <dbReference type="ARBA" id="ARBA00022692"/>
    </source>
</evidence>
<dbReference type="PROSITE" id="PS00629">
    <property type="entry name" value="IMP_1"/>
    <property type="match status" value="1"/>
</dbReference>
<evidence type="ECO:0000256" key="2">
    <source>
        <dbReference type="ARBA" id="ARBA00009759"/>
    </source>
</evidence>
<feature type="binding site" evidence="11">
    <location>
        <position position="637"/>
    </location>
    <ligand>
        <name>Mg(2+)</name>
        <dbReference type="ChEBI" id="CHEBI:18420"/>
        <label>1</label>
        <note>catalytic</note>
    </ligand>
</feature>
<feature type="binding site" evidence="11">
    <location>
        <position position="640"/>
    </location>
    <ligand>
        <name>Mg(2+)</name>
        <dbReference type="ChEBI" id="CHEBI:18420"/>
        <label>1</label>
        <note>catalytic</note>
    </ligand>
</feature>
<comment type="similarity">
    <text evidence="2">Belongs to the inositol monophosphatase superfamily.</text>
</comment>
<keyword evidence="6 11" id="KW-0479">Metal-binding</keyword>
<keyword evidence="5 13" id="KW-0812">Transmembrane</keyword>
<feature type="transmembrane region" description="Helical" evidence="13">
    <location>
        <begin position="174"/>
        <end position="196"/>
    </location>
</feature>
<feature type="domain" description="Major facilitator superfamily (MFS) profile" evidence="14">
    <location>
        <begin position="48"/>
        <end position="491"/>
    </location>
</feature>
<dbReference type="EMBL" id="KV878215">
    <property type="protein sequence ID" value="OJJ31741.1"/>
    <property type="molecule type" value="Genomic_DNA"/>
</dbReference>
<evidence type="ECO:0000256" key="1">
    <source>
        <dbReference type="ARBA" id="ARBA00004141"/>
    </source>
</evidence>
<dbReference type="Proteomes" id="UP000184383">
    <property type="component" value="Unassembled WGS sequence"/>
</dbReference>
<dbReference type="GeneID" id="63753755"/>
<feature type="transmembrane region" description="Helical" evidence="13">
    <location>
        <begin position="469"/>
        <end position="488"/>
    </location>
</feature>
<dbReference type="InterPro" id="IPR005829">
    <property type="entry name" value="Sugar_transporter_CS"/>
</dbReference>
<dbReference type="FunFam" id="1.20.1250.20:FF:000073">
    <property type="entry name" value="MFS myo-inositol transporter, putative"/>
    <property type="match status" value="1"/>
</dbReference>
<feature type="region of interest" description="Disordered" evidence="12">
    <location>
        <begin position="1"/>
        <end position="21"/>
    </location>
</feature>
<reference evidence="16" key="1">
    <citation type="journal article" date="2017" name="Genome Biol.">
        <title>Comparative genomics reveals high biological diversity and specific adaptations in the industrially and medically important fungal genus Aspergillus.</title>
        <authorList>
            <person name="de Vries R.P."/>
            <person name="Riley R."/>
            <person name="Wiebenga A."/>
            <person name="Aguilar-Osorio G."/>
            <person name="Amillis S."/>
            <person name="Uchima C.A."/>
            <person name="Anderluh G."/>
            <person name="Asadollahi M."/>
            <person name="Askin M."/>
            <person name="Barry K."/>
            <person name="Battaglia E."/>
            <person name="Bayram O."/>
            <person name="Benocci T."/>
            <person name="Braus-Stromeyer S.A."/>
            <person name="Caldana C."/>
            <person name="Canovas D."/>
            <person name="Cerqueira G.C."/>
            <person name="Chen F."/>
            <person name="Chen W."/>
            <person name="Choi C."/>
            <person name="Clum A."/>
            <person name="Dos Santos R.A."/>
            <person name="Damasio A.R."/>
            <person name="Diallinas G."/>
            <person name="Emri T."/>
            <person name="Fekete E."/>
            <person name="Flipphi M."/>
            <person name="Freyberg S."/>
            <person name="Gallo A."/>
            <person name="Gournas C."/>
            <person name="Habgood R."/>
            <person name="Hainaut M."/>
            <person name="Harispe M.L."/>
            <person name="Henrissat B."/>
            <person name="Hilden K.S."/>
            <person name="Hope R."/>
            <person name="Hossain A."/>
            <person name="Karabika E."/>
            <person name="Karaffa L."/>
            <person name="Karanyi Z."/>
            <person name="Krasevec N."/>
            <person name="Kuo A."/>
            <person name="Kusch H."/>
            <person name="LaButti K."/>
            <person name="Lagendijk E.L."/>
            <person name="Lapidus A."/>
            <person name="Levasseur A."/>
            <person name="Lindquist E."/>
            <person name="Lipzen A."/>
            <person name="Logrieco A.F."/>
            <person name="MacCabe A."/>
            <person name="Maekelae M.R."/>
            <person name="Malavazi I."/>
            <person name="Melin P."/>
            <person name="Meyer V."/>
            <person name="Mielnichuk N."/>
            <person name="Miskei M."/>
            <person name="Molnar A.P."/>
            <person name="Mule G."/>
            <person name="Ngan C.Y."/>
            <person name="Orejas M."/>
            <person name="Orosz E."/>
            <person name="Ouedraogo J.P."/>
            <person name="Overkamp K.M."/>
            <person name="Park H.-S."/>
            <person name="Perrone G."/>
            <person name="Piumi F."/>
            <person name="Punt P.J."/>
            <person name="Ram A.F."/>
            <person name="Ramon A."/>
            <person name="Rauscher S."/>
            <person name="Record E."/>
            <person name="Riano-Pachon D.M."/>
            <person name="Robert V."/>
            <person name="Roehrig J."/>
            <person name="Ruller R."/>
            <person name="Salamov A."/>
            <person name="Salih N.S."/>
            <person name="Samson R.A."/>
            <person name="Sandor E."/>
            <person name="Sanguinetti M."/>
            <person name="Schuetze T."/>
            <person name="Sepcic K."/>
            <person name="Shelest E."/>
            <person name="Sherlock G."/>
            <person name="Sophianopoulou V."/>
            <person name="Squina F.M."/>
            <person name="Sun H."/>
            <person name="Susca A."/>
            <person name="Todd R.B."/>
            <person name="Tsang A."/>
            <person name="Unkles S.E."/>
            <person name="van de Wiele N."/>
            <person name="van Rossen-Uffink D."/>
            <person name="Oliveira J.V."/>
            <person name="Vesth T.C."/>
            <person name="Visser J."/>
            <person name="Yu J.-H."/>
            <person name="Zhou M."/>
            <person name="Andersen M.R."/>
            <person name="Archer D.B."/>
            <person name="Baker S.E."/>
            <person name="Benoit I."/>
            <person name="Brakhage A.A."/>
            <person name="Braus G.H."/>
            <person name="Fischer R."/>
            <person name="Frisvad J.C."/>
            <person name="Goldman G.H."/>
            <person name="Houbraken J."/>
            <person name="Oakley B."/>
            <person name="Pocsi I."/>
            <person name="Scazzocchio C."/>
            <person name="Seiboth B."/>
            <person name="vanKuyk P.A."/>
            <person name="Wortman J."/>
            <person name="Dyer P.S."/>
            <person name="Grigoriev I.V."/>
        </authorList>
    </citation>
    <scope>NUCLEOTIDE SEQUENCE [LARGE SCALE GENOMIC DNA]</scope>
    <source>
        <strain evidence="16">DTO 134E9</strain>
    </source>
</reference>
<dbReference type="Gene3D" id="3.40.190.80">
    <property type="match status" value="1"/>
</dbReference>
<dbReference type="InterPro" id="IPR020846">
    <property type="entry name" value="MFS_dom"/>
</dbReference>
<comment type="cofactor">
    <cofactor evidence="11">
        <name>Mg(2+)</name>
        <dbReference type="ChEBI" id="CHEBI:18420"/>
    </cofactor>
</comment>
<feature type="transmembrane region" description="Helical" evidence="13">
    <location>
        <begin position="359"/>
        <end position="382"/>
    </location>
</feature>
<feature type="binding site" evidence="11">
    <location>
        <position position="639"/>
    </location>
    <ligand>
        <name>Mg(2+)</name>
        <dbReference type="ChEBI" id="CHEBI:18420"/>
        <label>1</label>
        <note>catalytic</note>
    </ligand>
</feature>
<dbReference type="InterPro" id="IPR036259">
    <property type="entry name" value="MFS_trans_sf"/>
</dbReference>
<feature type="transmembrane region" description="Helical" evidence="13">
    <location>
        <begin position="141"/>
        <end position="162"/>
    </location>
</feature>
<dbReference type="InterPro" id="IPR050814">
    <property type="entry name" value="Myo-inositol_Transporter"/>
</dbReference>
<dbReference type="PRINTS" id="PR00171">
    <property type="entry name" value="SUGRTRNSPORT"/>
</dbReference>
<dbReference type="InterPro" id="IPR005828">
    <property type="entry name" value="MFS_sugar_transport-like"/>
</dbReference>
<dbReference type="CDD" id="cd01517">
    <property type="entry name" value="PAP_phosphatase"/>
    <property type="match status" value="1"/>
</dbReference>
<dbReference type="Pfam" id="PF00083">
    <property type="entry name" value="Sugar_tr"/>
    <property type="match status" value="1"/>
</dbReference>
<dbReference type="Gene3D" id="1.20.1250.20">
    <property type="entry name" value="MFS general substrate transporter like domains"/>
    <property type="match status" value="1"/>
</dbReference>
<evidence type="ECO:0000256" key="9">
    <source>
        <dbReference type="ARBA" id="ARBA00023136"/>
    </source>
</evidence>
<evidence type="ECO:0000313" key="16">
    <source>
        <dbReference type="Proteomes" id="UP000184383"/>
    </source>
</evidence>
<dbReference type="GO" id="GO:1904679">
    <property type="term" value="P:myo-inositol import across plasma membrane"/>
    <property type="evidence" value="ECO:0007669"/>
    <property type="project" value="TreeGrafter"/>
</dbReference>
<feature type="transmembrane region" description="Helical" evidence="13">
    <location>
        <begin position="291"/>
        <end position="311"/>
    </location>
</feature>
<feature type="transmembrane region" description="Helical" evidence="13">
    <location>
        <begin position="88"/>
        <end position="108"/>
    </location>
</feature>
<keyword evidence="7 11" id="KW-0460">Magnesium</keyword>
<keyword evidence="4" id="KW-0813">Transport</keyword>
<dbReference type="AlphaFoldDB" id="A0A1L9R9Z5"/>
<dbReference type="Gene3D" id="3.30.540.10">
    <property type="entry name" value="Fructose-1,6-Bisphosphatase, subunit A, domain 1"/>
    <property type="match status" value="1"/>
</dbReference>
<dbReference type="PROSITE" id="PS50850">
    <property type="entry name" value="MFS"/>
    <property type="match status" value="1"/>
</dbReference>
<accession>A0A1L9R9Z5</accession>
<comment type="subcellular location">
    <subcellularLocation>
        <location evidence="1">Membrane</location>
        <topology evidence="1">Multi-pass membrane protein</topology>
    </subcellularLocation>
</comment>
<evidence type="ECO:0000256" key="7">
    <source>
        <dbReference type="ARBA" id="ARBA00022842"/>
    </source>
</evidence>
<feature type="transmembrane region" description="Helical" evidence="13">
    <location>
        <begin position="402"/>
        <end position="424"/>
    </location>
</feature>
<name>A0A1L9R9Z5_ASPWE</name>
<dbReference type="SUPFAM" id="SSF56655">
    <property type="entry name" value="Carbohydrate phosphatase"/>
    <property type="match status" value="1"/>
</dbReference>
<dbReference type="InterPro" id="IPR020583">
    <property type="entry name" value="Inositol_monoP_metal-BS"/>
</dbReference>
<evidence type="ECO:0000256" key="11">
    <source>
        <dbReference type="PIRSR" id="PIRSR600760-2"/>
    </source>
</evidence>
<proteinExistence type="inferred from homology"/>
<gene>
    <name evidence="15" type="ORF">ASPWEDRAFT_53557</name>
</gene>
<evidence type="ECO:0000313" key="15">
    <source>
        <dbReference type="EMBL" id="OJJ31741.1"/>
    </source>
</evidence>
<dbReference type="PROSITE" id="PS00216">
    <property type="entry name" value="SUGAR_TRANSPORT_1"/>
    <property type="match status" value="1"/>
</dbReference>
<comment type="catalytic activity">
    <reaction evidence="10">
        <text>myo-inositol(out) + H(+)(out) = myo-inositol(in) + H(+)(in)</text>
        <dbReference type="Rhea" id="RHEA:60364"/>
        <dbReference type="ChEBI" id="CHEBI:15378"/>
        <dbReference type="ChEBI" id="CHEBI:17268"/>
    </reaction>
</comment>
<comment type="similarity">
    <text evidence="3">Belongs to the major facilitator superfamily. Sugar transporter (TC 2.A.1.1) family.</text>
</comment>
<dbReference type="GO" id="GO:0005366">
    <property type="term" value="F:myo-inositol:proton symporter activity"/>
    <property type="evidence" value="ECO:0007669"/>
    <property type="project" value="TreeGrafter"/>
</dbReference>
<dbReference type="PROSITE" id="PS00217">
    <property type="entry name" value="SUGAR_TRANSPORT_2"/>
    <property type="match status" value="1"/>
</dbReference>
<evidence type="ECO:0000256" key="10">
    <source>
        <dbReference type="ARBA" id="ARBA00049119"/>
    </source>
</evidence>
<feature type="transmembrane region" description="Helical" evidence="13">
    <location>
        <begin position="331"/>
        <end position="352"/>
    </location>
</feature>
<organism evidence="15 16">
    <name type="scientific">Aspergillus wentii DTO 134E9</name>
    <dbReference type="NCBI Taxonomy" id="1073089"/>
    <lineage>
        <taxon>Eukaryota</taxon>
        <taxon>Fungi</taxon>
        <taxon>Dikarya</taxon>
        <taxon>Ascomycota</taxon>
        <taxon>Pezizomycotina</taxon>
        <taxon>Eurotiomycetes</taxon>
        <taxon>Eurotiomycetidae</taxon>
        <taxon>Eurotiales</taxon>
        <taxon>Aspergillaceae</taxon>
        <taxon>Aspergillus</taxon>
        <taxon>Aspergillus subgen. Cremei</taxon>
    </lineage>
</organism>
<protein>
    <recommendedName>
        <fullName evidence="14">Major facilitator superfamily (MFS) profile domain-containing protein</fullName>
    </recommendedName>
</protein>
<dbReference type="Pfam" id="PF00459">
    <property type="entry name" value="Inositol_P"/>
    <property type="match status" value="1"/>
</dbReference>
<evidence type="ECO:0000256" key="12">
    <source>
        <dbReference type="SAM" id="MobiDB-lite"/>
    </source>
</evidence>
<evidence type="ECO:0000256" key="3">
    <source>
        <dbReference type="ARBA" id="ARBA00010992"/>
    </source>
</evidence>
<dbReference type="VEuPathDB" id="FungiDB:ASPWEDRAFT_53557"/>
<keyword evidence="8 13" id="KW-1133">Transmembrane helix</keyword>
<feature type="transmembrane region" description="Helical" evidence="13">
    <location>
        <begin position="115"/>
        <end position="135"/>
    </location>
</feature>
<dbReference type="GO" id="GO:0016020">
    <property type="term" value="C:membrane"/>
    <property type="evidence" value="ECO:0007669"/>
    <property type="project" value="UniProtKB-SubCell"/>
</dbReference>
<evidence type="ECO:0000256" key="4">
    <source>
        <dbReference type="ARBA" id="ARBA00022448"/>
    </source>
</evidence>
<dbReference type="RefSeq" id="XP_040685418.1">
    <property type="nucleotide sequence ID" value="XM_040837907.1"/>
</dbReference>
<dbReference type="NCBIfam" id="TIGR00879">
    <property type="entry name" value="SP"/>
    <property type="match status" value="1"/>
</dbReference>
<evidence type="ECO:0000256" key="8">
    <source>
        <dbReference type="ARBA" id="ARBA00022989"/>
    </source>
</evidence>
<keyword evidence="16" id="KW-1185">Reference proteome</keyword>
<dbReference type="SUPFAM" id="SSF103473">
    <property type="entry name" value="MFS general substrate transporter"/>
    <property type="match status" value="1"/>
</dbReference>
<evidence type="ECO:0000256" key="13">
    <source>
        <dbReference type="SAM" id="Phobius"/>
    </source>
</evidence>
<dbReference type="PANTHER" id="PTHR48020">
    <property type="entry name" value="PROTON MYO-INOSITOL COTRANSPORTER"/>
    <property type="match status" value="1"/>
</dbReference>
<dbReference type="InterPro" id="IPR000760">
    <property type="entry name" value="Inositol_monophosphatase-like"/>
</dbReference>